<proteinExistence type="inferred from homology"/>
<dbReference type="KEGG" id="prf:PeribacterA2_0907"/>
<dbReference type="PANTHER" id="PTHR12532:SF6">
    <property type="entry name" value="TRANSCRIPTIONAL REGULATORY PROTEIN YEBC-RELATED"/>
    <property type="match status" value="1"/>
</dbReference>
<dbReference type="Proteomes" id="UP000069135">
    <property type="component" value="Chromosome"/>
</dbReference>
<feature type="region of interest" description="Disordered" evidence="7">
    <location>
        <begin position="1"/>
        <end position="21"/>
    </location>
</feature>
<evidence type="ECO:0000256" key="6">
    <source>
        <dbReference type="HAMAP-Rule" id="MF_00693"/>
    </source>
</evidence>
<keyword evidence="5 6" id="KW-0804">Transcription</keyword>
<evidence type="ECO:0000313" key="11">
    <source>
        <dbReference type="Proteomes" id="UP000069135"/>
    </source>
</evidence>
<dbReference type="Pfam" id="PF20772">
    <property type="entry name" value="TACO1_YebC_N"/>
    <property type="match status" value="1"/>
</dbReference>
<sequence length="248" mass="26940">MSGHSKWANIKVRKTAQDSKRGKIYTRHARLVEMAARGGPDPGMNPNLRTAIDNAKADGVPNANIDRAIKKGSGELKGEQMAVEMYAAYGPGNTAMVIECLTDNKNRTLSSVRSILERRGGRWTESGSVLWMFQQKGVVIGKKPGLQSSDELELKLIDAGAEDIDWAQDAVEVVTNATQWPKVRDLLKAEGCEITTAGLKYVPTQKSAITDLATAQHLMNLIEAVEEDEDVSEVHTNADIADAIAAQL</sequence>
<dbReference type="InterPro" id="IPR017856">
    <property type="entry name" value="Integrase-like_N"/>
</dbReference>
<evidence type="ECO:0000256" key="2">
    <source>
        <dbReference type="ARBA" id="ARBA00022490"/>
    </source>
</evidence>
<evidence type="ECO:0000256" key="3">
    <source>
        <dbReference type="ARBA" id="ARBA00023015"/>
    </source>
</evidence>
<dbReference type="Gene3D" id="1.10.10.200">
    <property type="match status" value="1"/>
</dbReference>
<accession>A0A0S1SXK3</accession>
<comment type="similarity">
    <text evidence="1 6">Belongs to the TACO1 family.</text>
</comment>
<dbReference type="Pfam" id="PF01709">
    <property type="entry name" value="Transcrip_reg"/>
    <property type="match status" value="1"/>
</dbReference>
<dbReference type="InterPro" id="IPR029072">
    <property type="entry name" value="YebC-like"/>
</dbReference>
<protein>
    <recommendedName>
        <fullName evidence="6">Probable transcriptional regulatory protein PeribacterD1_0907</fullName>
    </recommendedName>
</protein>
<reference evidence="10 11" key="2">
    <citation type="journal article" date="2016" name="PeerJ">
        <title>Analysis of five complete genome sequences for members of the class Peribacteria in the recently recognized Peregrinibacteria bacterial phylum.</title>
        <authorList>
            <person name="Anantharaman K."/>
            <person name="Brown C.T."/>
            <person name="Burstein D."/>
            <person name="Castelle C.J."/>
            <person name="Probst A.J."/>
            <person name="Thomas B.C."/>
            <person name="Williams K.H."/>
            <person name="Banfield J.F."/>
        </authorList>
    </citation>
    <scope>NUCLEOTIDE SEQUENCE [LARGE SCALE GENOMIC DNA]</scope>
    <source>
        <strain evidence="10">RIFOXYD1_FULL_PER-ii_59_16</strain>
    </source>
</reference>
<dbReference type="GO" id="GO:0006355">
    <property type="term" value="P:regulation of DNA-templated transcription"/>
    <property type="evidence" value="ECO:0007669"/>
    <property type="project" value="UniProtKB-UniRule"/>
</dbReference>
<feature type="domain" description="TACO1/YebC-like second and third" evidence="8">
    <location>
        <begin position="85"/>
        <end position="238"/>
    </location>
</feature>
<accession>A0A0S1SHS9</accession>
<dbReference type="InterPro" id="IPR049083">
    <property type="entry name" value="TACO1_YebC_N"/>
</dbReference>
<evidence type="ECO:0000313" key="10">
    <source>
        <dbReference type="EMBL" id="ALM13574.1"/>
    </source>
</evidence>
<accession>A0A0S1SN58</accession>
<dbReference type="InterPro" id="IPR026564">
    <property type="entry name" value="Transcrip_reg_TACO1-like_dom3"/>
</dbReference>
<dbReference type="HAMAP" id="MF_00693">
    <property type="entry name" value="Transcrip_reg_TACO1"/>
    <property type="match status" value="1"/>
</dbReference>
<dbReference type="SUPFAM" id="SSF75625">
    <property type="entry name" value="YebC-like"/>
    <property type="match status" value="1"/>
</dbReference>
<dbReference type="PANTHER" id="PTHR12532">
    <property type="entry name" value="TRANSLATIONAL ACTIVATOR OF CYTOCHROME C OXIDASE 1"/>
    <property type="match status" value="1"/>
</dbReference>
<dbReference type="EMBL" id="CP013065">
    <property type="protein sequence ID" value="ALM13574.1"/>
    <property type="molecule type" value="Genomic_DNA"/>
</dbReference>
<dbReference type="AlphaFoldDB" id="A0A0S1SN58"/>
<dbReference type="Gene3D" id="3.30.70.980">
    <property type="match status" value="2"/>
</dbReference>
<dbReference type="GO" id="GO:0003677">
    <property type="term" value="F:DNA binding"/>
    <property type="evidence" value="ECO:0007669"/>
    <property type="project" value="UniProtKB-UniRule"/>
</dbReference>
<accession>A0A0S1SSW1</accession>
<dbReference type="InterPro" id="IPR002876">
    <property type="entry name" value="Transcrip_reg_TACO1-like"/>
</dbReference>
<evidence type="ECO:0000259" key="8">
    <source>
        <dbReference type="Pfam" id="PF01709"/>
    </source>
</evidence>
<feature type="domain" description="TACO1/YebC-like N-terminal" evidence="9">
    <location>
        <begin position="5"/>
        <end position="75"/>
    </location>
</feature>
<keyword evidence="4 6" id="KW-0238">DNA-binding</keyword>
<evidence type="ECO:0000259" key="9">
    <source>
        <dbReference type="Pfam" id="PF20772"/>
    </source>
</evidence>
<evidence type="ECO:0000256" key="4">
    <source>
        <dbReference type="ARBA" id="ARBA00023125"/>
    </source>
</evidence>
<comment type="subcellular location">
    <subcellularLocation>
        <location evidence="6">Cytoplasm</location>
    </subcellularLocation>
</comment>
<gene>
    <name evidence="10" type="ORF">PeribacterD1_0907</name>
</gene>
<keyword evidence="2 6" id="KW-0963">Cytoplasm</keyword>
<dbReference type="STRING" id="1735162.PeribacterB2_0909"/>
<keyword evidence="3 6" id="KW-0805">Transcription regulation</keyword>
<dbReference type="NCBIfam" id="TIGR01033">
    <property type="entry name" value="YebC/PmpR family DNA-binding transcriptional regulator"/>
    <property type="match status" value="1"/>
</dbReference>
<dbReference type="NCBIfam" id="NF009044">
    <property type="entry name" value="PRK12378.1"/>
    <property type="match status" value="1"/>
</dbReference>
<dbReference type="InterPro" id="IPR048300">
    <property type="entry name" value="TACO1_YebC-like_2nd/3rd_dom"/>
</dbReference>
<dbReference type="FunFam" id="1.10.10.200:FF:000002">
    <property type="entry name" value="Probable transcriptional regulatory protein CLM62_37755"/>
    <property type="match status" value="1"/>
</dbReference>
<evidence type="ECO:0000256" key="7">
    <source>
        <dbReference type="SAM" id="MobiDB-lite"/>
    </source>
</evidence>
<dbReference type="GO" id="GO:0005829">
    <property type="term" value="C:cytosol"/>
    <property type="evidence" value="ECO:0007669"/>
    <property type="project" value="TreeGrafter"/>
</dbReference>
<accession>A0A0S1SP91</accession>
<name>A0A0S1SN58_9BACT</name>
<evidence type="ECO:0000256" key="1">
    <source>
        <dbReference type="ARBA" id="ARBA00008724"/>
    </source>
</evidence>
<evidence type="ECO:0000256" key="5">
    <source>
        <dbReference type="ARBA" id="ARBA00023163"/>
    </source>
</evidence>
<dbReference type="NCBIfam" id="NF001030">
    <property type="entry name" value="PRK00110.1"/>
    <property type="match status" value="1"/>
</dbReference>
<reference evidence="11" key="1">
    <citation type="submission" date="2015-10" db="EMBL/GenBank/DDBJ databases">
        <title>Analysis of five complete genome sequences for members of the class Peribacteria in the recently recognized Peregrinibacteria bacterial phylum.</title>
        <authorList>
            <person name="Anantharaman K."/>
            <person name="Brown C.T."/>
            <person name="Burstein D."/>
            <person name="Castelle C.J."/>
            <person name="Probst A.J."/>
            <person name="Thomas B.C."/>
            <person name="Williams K.H."/>
            <person name="Banfield J.F."/>
        </authorList>
    </citation>
    <scope>NUCLEOTIDE SEQUENCE [LARGE SCALE GENOMIC DNA]</scope>
</reference>
<organism evidence="10 11">
    <name type="scientific">Candidatus Peribacter riflensis</name>
    <dbReference type="NCBI Taxonomy" id="1735162"/>
    <lineage>
        <taxon>Bacteria</taxon>
        <taxon>Candidatus Peregrinibacteriota</taxon>
        <taxon>Candidatus Peribacteria</taxon>
        <taxon>Candidatus Peribacterales</taxon>
        <taxon>Candidatus Peribacteraceae</taxon>
        <taxon>Candidatus Peribacter</taxon>
    </lineage>
</organism>